<evidence type="ECO:0008006" key="2">
    <source>
        <dbReference type="Google" id="ProtNLM"/>
    </source>
</evidence>
<evidence type="ECO:0000313" key="1">
    <source>
        <dbReference type="EMBL" id="MPN24663.1"/>
    </source>
</evidence>
<dbReference type="PANTHER" id="PTHR43075">
    <property type="entry name" value="FORMATE LYASE ACTIVATING ENZYME, PUTATIVE (AFU_ORTHOLOGUE AFUA_2G15630)-RELATED"/>
    <property type="match status" value="1"/>
</dbReference>
<reference evidence="1" key="1">
    <citation type="submission" date="2019-08" db="EMBL/GenBank/DDBJ databases">
        <authorList>
            <person name="Kucharzyk K."/>
            <person name="Murdoch R.W."/>
            <person name="Higgins S."/>
            <person name="Loffler F."/>
        </authorList>
    </citation>
    <scope>NUCLEOTIDE SEQUENCE</scope>
</reference>
<proteinExistence type="predicted"/>
<name>A0A645GLS2_9ZZZZ</name>
<dbReference type="PANTHER" id="PTHR43075:SF1">
    <property type="entry name" value="FORMATE LYASE ACTIVATING ENZYME, PUTATIVE (AFU_ORTHOLOGUE AFUA_2G15630)-RELATED"/>
    <property type="match status" value="1"/>
</dbReference>
<accession>A0A645GLS2</accession>
<sequence>MLKKGIIIRHLVLPGLRHDSFKILDWMKENLPGSIYISLLNQYTPMYKALDTKELSRRLTTFEYESVVEYFFKLGFKNGYMQKRAAQSSLYTPDFNLDLLI</sequence>
<dbReference type="AlphaFoldDB" id="A0A645GLS2"/>
<comment type="caution">
    <text evidence="1">The sequence shown here is derived from an EMBL/GenBank/DDBJ whole genome shotgun (WGS) entry which is preliminary data.</text>
</comment>
<dbReference type="InterPro" id="IPR040085">
    <property type="entry name" value="MJ0674-like"/>
</dbReference>
<gene>
    <name evidence="1" type="ORF">SDC9_172065</name>
</gene>
<organism evidence="1">
    <name type="scientific">bioreactor metagenome</name>
    <dbReference type="NCBI Taxonomy" id="1076179"/>
    <lineage>
        <taxon>unclassified sequences</taxon>
        <taxon>metagenomes</taxon>
        <taxon>ecological metagenomes</taxon>
    </lineage>
</organism>
<dbReference type="EMBL" id="VSSQ01073581">
    <property type="protein sequence ID" value="MPN24663.1"/>
    <property type="molecule type" value="Genomic_DNA"/>
</dbReference>
<protein>
    <recommendedName>
        <fullName evidence="2">Radical SAM core domain-containing protein</fullName>
    </recommendedName>
</protein>